<evidence type="ECO:0000259" key="5">
    <source>
        <dbReference type="PROSITE" id="PS51464"/>
    </source>
</evidence>
<dbReference type="RefSeq" id="WP_117445719.1">
    <property type="nucleotide sequence ID" value="NZ_CALCIP010000022.1"/>
</dbReference>
<dbReference type="AlphaFoldDB" id="A0A3E3E6R9"/>
<dbReference type="InterPro" id="IPR036388">
    <property type="entry name" value="WH-like_DNA-bd_sf"/>
</dbReference>
<dbReference type="Gene3D" id="3.40.50.10490">
    <property type="entry name" value="Glucose-6-phosphate isomerase like protein, domain 1"/>
    <property type="match status" value="1"/>
</dbReference>
<reference evidence="7 10" key="2">
    <citation type="submission" date="2020-04" db="EMBL/GenBank/DDBJ databases">
        <authorList>
            <person name="Hitch T.C.A."/>
            <person name="Wylensek D."/>
            <person name="Clavel T."/>
        </authorList>
    </citation>
    <scope>NUCLEOTIDE SEQUENCE [LARGE SCALE GENOMIC DNA]</scope>
    <source>
        <strain evidence="7 10">BSM-383-APC-22F</strain>
    </source>
</reference>
<dbReference type="EMBL" id="JAQLXO010000016">
    <property type="protein sequence ID" value="MDB7982907.1"/>
    <property type="molecule type" value="Genomic_DNA"/>
</dbReference>
<evidence type="ECO:0000256" key="1">
    <source>
        <dbReference type="ARBA" id="ARBA00023015"/>
    </source>
</evidence>
<evidence type="ECO:0000313" key="10">
    <source>
        <dbReference type="Proteomes" id="UP000540014"/>
    </source>
</evidence>
<dbReference type="Pfam" id="PF01380">
    <property type="entry name" value="SIS"/>
    <property type="match status" value="1"/>
</dbReference>
<dbReference type="GO" id="GO:0003700">
    <property type="term" value="F:DNA-binding transcription factor activity"/>
    <property type="evidence" value="ECO:0007669"/>
    <property type="project" value="InterPro"/>
</dbReference>
<keyword evidence="3" id="KW-0804">Transcription</keyword>
<dbReference type="InterPro" id="IPR035472">
    <property type="entry name" value="RpiR-like_SIS"/>
</dbReference>
<dbReference type="GO" id="GO:0003677">
    <property type="term" value="F:DNA binding"/>
    <property type="evidence" value="ECO:0007669"/>
    <property type="project" value="UniProtKB-KW"/>
</dbReference>
<dbReference type="PANTHER" id="PTHR30514">
    <property type="entry name" value="GLUCOKINASE"/>
    <property type="match status" value="1"/>
</dbReference>
<comment type="caution">
    <text evidence="8">The sequence shown here is derived from an EMBL/GenBank/DDBJ whole genome shotgun (WGS) entry which is preliminary data.</text>
</comment>
<name>A0A3E3E6R9_9FIRM</name>
<dbReference type="Pfam" id="PF01418">
    <property type="entry name" value="HTH_6"/>
    <property type="match status" value="1"/>
</dbReference>
<dbReference type="SUPFAM" id="SSF53697">
    <property type="entry name" value="SIS domain"/>
    <property type="match status" value="1"/>
</dbReference>
<feature type="domain" description="SIS" evidence="5">
    <location>
        <begin position="124"/>
        <end position="264"/>
    </location>
</feature>
<feature type="domain" description="HTH rpiR-type" evidence="4">
    <location>
        <begin position="4"/>
        <end position="80"/>
    </location>
</feature>
<dbReference type="Proteomes" id="UP000540014">
    <property type="component" value="Unassembled WGS sequence"/>
</dbReference>
<dbReference type="Proteomes" id="UP001212981">
    <property type="component" value="Unassembled WGS sequence"/>
</dbReference>
<reference evidence="6" key="3">
    <citation type="submission" date="2023-01" db="EMBL/GenBank/DDBJ databases">
        <title>Human gut microbiome strain richness.</title>
        <authorList>
            <person name="Chen-Liaw A."/>
        </authorList>
    </citation>
    <scope>NUCLEOTIDE SEQUENCE</scope>
    <source>
        <strain evidence="6">D8_m1001271B151109d0_201107</strain>
    </source>
</reference>
<dbReference type="Gene3D" id="1.10.10.10">
    <property type="entry name" value="Winged helix-like DNA-binding domain superfamily/Winged helix DNA-binding domain"/>
    <property type="match status" value="1"/>
</dbReference>
<evidence type="ECO:0000259" key="4">
    <source>
        <dbReference type="PROSITE" id="PS51071"/>
    </source>
</evidence>
<evidence type="ECO:0000313" key="7">
    <source>
        <dbReference type="EMBL" id="NME44546.1"/>
    </source>
</evidence>
<evidence type="ECO:0000256" key="3">
    <source>
        <dbReference type="ARBA" id="ARBA00023163"/>
    </source>
</evidence>
<dbReference type="GO" id="GO:0097367">
    <property type="term" value="F:carbohydrate derivative binding"/>
    <property type="evidence" value="ECO:0007669"/>
    <property type="project" value="InterPro"/>
</dbReference>
<reference evidence="8 9" key="1">
    <citation type="submission" date="2018-08" db="EMBL/GenBank/DDBJ databases">
        <title>A genome reference for cultivated species of the human gut microbiota.</title>
        <authorList>
            <person name="Zou Y."/>
            <person name="Xue W."/>
            <person name="Luo G."/>
        </authorList>
    </citation>
    <scope>NUCLEOTIDE SEQUENCE [LARGE SCALE GENOMIC DNA]</scope>
    <source>
        <strain evidence="8 9">TF08-11</strain>
    </source>
</reference>
<dbReference type="PANTHER" id="PTHR30514:SF1">
    <property type="entry name" value="HTH-TYPE TRANSCRIPTIONAL REGULATOR HEXR-RELATED"/>
    <property type="match status" value="1"/>
</dbReference>
<dbReference type="PROSITE" id="PS51071">
    <property type="entry name" value="HTH_RPIR"/>
    <property type="match status" value="1"/>
</dbReference>
<dbReference type="InterPro" id="IPR000281">
    <property type="entry name" value="HTH_RpiR"/>
</dbReference>
<sequence length="282" mass="31905">MKTKTISLKIKSIYRDLSKKEKTIANFILHDPKNVSHMTITEIAKYLGFADSTIFQFTKKLGYSGFRDFRNDLLTETFDPEISIHENIKQSDSYYTIAQKVFDSSIQSLKDTKSLIDPKTVERAAKMILSSDSINFFGVGGSNVVSYDAYHKFLRSPIPCRYNSDFHIQLMQASLLTSKDCAIIISHTGLTHESIKIAQTLKKANAKIIIITSYNLSPLTKYSDILLISSSEETGFRSESLSSRIAQLAIIDCLFTIVMFDNEQKSRESLYKIREIISSTKG</sequence>
<dbReference type="EMBL" id="QUSK01000005">
    <property type="protein sequence ID" value="RGD77546.1"/>
    <property type="molecule type" value="Genomic_DNA"/>
</dbReference>
<evidence type="ECO:0000313" key="8">
    <source>
        <dbReference type="EMBL" id="RGD77546.1"/>
    </source>
</evidence>
<organism evidence="8 9">
    <name type="scientific">Faecalicoccus pleomorphus</name>
    <dbReference type="NCBI Taxonomy" id="1323"/>
    <lineage>
        <taxon>Bacteria</taxon>
        <taxon>Bacillati</taxon>
        <taxon>Bacillota</taxon>
        <taxon>Erysipelotrichia</taxon>
        <taxon>Erysipelotrichales</taxon>
        <taxon>Erysipelotrichaceae</taxon>
        <taxon>Faecalicoccus</taxon>
    </lineage>
</organism>
<dbReference type="PROSITE" id="PS51464">
    <property type="entry name" value="SIS"/>
    <property type="match status" value="1"/>
</dbReference>
<protein>
    <submittedName>
        <fullName evidence="8">MurR/RpiR family transcriptional regulator</fullName>
    </submittedName>
</protein>
<dbReference type="InterPro" id="IPR001347">
    <property type="entry name" value="SIS_dom"/>
</dbReference>
<accession>A0A3E3E6R9</accession>
<dbReference type="GO" id="GO:1901135">
    <property type="term" value="P:carbohydrate derivative metabolic process"/>
    <property type="evidence" value="ECO:0007669"/>
    <property type="project" value="InterPro"/>
</dbReference>
<dbReference type="InterPro" id="IPR046348">
    <property type="entry name" value="SIS_dom_sf"/>
</dbReference>
<dbReference type="CDD" id="cd05013">
    <property type="entry name" value="SIS_RpiR"/>
    <property type="match status" value="1"/>
</dbReference>
<evidence type="ECO:0000313" key="6">
    <source>
        <dbReference type="EMBL" id="MDB7982907.1"/>
    </source>
</evidence>
<keyword evidence="1" id="KW-0805">Transcription regulation</keyword>
<dbReference type="SUPFAM" id="SSF46689">
    <property type="entry name" value="Homeodomain-like"/>
    <property type="match status" value="1"/>
</dbReference>
<keyword evidence="2" id="KW-0238">DNA-binding</keyword>
<dbReference type="Proteomes" id="UP000260721">
    <property type="component" value="Unassembled WGS sequence"/>
</dbReference>
<dbReference type="InterPro" id="IPR009057">
    <property type="entry name" value="Homeodomain-like_sf"/>
</dbReference>
<proteinExistence type="predicted"/>
<evidence type="ECO:0000313" key="9">
    <source>
        <dbReference type="Proteomes" id="UP000260721"/>
    </source>
</evidence>
<evidence type="ECO:0000256" key="2">
    <source>
        <dbReference type="ARBA" id="ARBA00023125"/>
    </source>
</evidence>
<gene>
    <name evidence="8" type="ORF">DXC78_03320</name>
    <name evidence="7" type="ORF">HF861_06555</name>
    <name evidence="6" type="ORF">PND82_08780</name>
</gene>
<dbReference type="InterPro" id="IPR047640">
    <property type="entry name" value="RpiR-like"/>
</dbReference>
<dbReference type="EMBL" id="JABAFR010000013">
    <property type="protein sequence ID" value="NME44546.1"/>
    <property type="molecule type" value="Genomic_DNA"/>
</dbReference>